<dbReference type="InterPro" id="IPR050557">
    <property type="entry name" value="RTX_toxin/Mannuronan_C5-epim"/>
</dbReference>
<dbReference type="InterPro" id="IPR001343">
    <property type="entry name" value="Hemolysn_Ca-bd"/>
</dbReference>
<dbReference type="PANTHER" id="PTHR38340">
    <property type="entry name" value="S-LAYER PROTEIN"/>
    <property type="match status" value="1"/>
</dbReference>
<dbReference type="PRINTS" id="PR00313">
    <property type="entry name" value="CABNDNGRPT"/>
</dbReference>
<comment type="caution">
    <text evidence="3">The sequence shown here is derived from an EMBL/GenBank/DDBJ whole genome shotgun (WGS) entry which is preliminary data.</text>
</comment>
<evidence type="ECO:0000313" key="4">
    <source>
        <dbReference type="Proteomes" id="UP000486297"/>
    </source>
</evidence>
<evidence type="ECO:0000256" key="2">
    <source>
        <dbReference type="ARBA" id="ARBA00022525"/>
    </source>
</evidence>
<dbReference type="PROSITE" id="PS00330">
    <property type="entry name" value="HEMOLYSIN_CALCIUM"/>
    <property type="match status" value="2"/>
</dbReference>
<dbReference type="Gene3D" id="2.150.10.10">
    <property type="entry name" value="Serralysin-like metalloprotease, C-terminal"/>
    <property type="match status" value="2"/>
</dbReference>
<accession>A0A7X2GZ59</accession>
<dbReference type="Pfam" id="PF00353">
    <property type="entry name" value="HemolysinCabind"/>
    <property type="match status" value="1"/>
</dbReference>
<dbReference type="AlphaFoldDB" id="A0A7X2GZ59"/>
<dbReference type="GO" id="GO:0005576">
    <property type="term" value="C:extracellular region"/>
    <property type="evidence" value="ECO:0007669"/>
    <property type="project" value="UniProtKB-SubCell"/>
</dbReference>
<keyword evidence="2" id="KW-0964">Secreted</keyword>
<dbReference type="InterPro" id="IPR018511">
    <property type="entry name" value="Hemolysin-typ_Ca-bd_CS"/>
</dbReference>
<protein>
    <recommendedName>
        <fullName evidence="5">Calcium-binding protein</fullName>
    </recommendedName>
</protein>
<keyword evidence="4" id="KW-1185">Reference proteome</keyword>
<proteinExistence type="predicted"/>
<evidence type="ECO:0000313" key="3">
    <source>
        <dbReference type="EMBL" id="MRN38678.1"/>
    </source>
</evidence>
<dbReference type="SUPFAM" id="SSF51120">
    <property type="entry name" value="beta-Roll"/>
    <property type="match status" value="1"/>
</dbReference>
<sequence length="319" mass="34302">METNQQLRTTQSLTQHFEGTAADDAYYVKSTQDTIKEQANGGYDTVYSDVSYVLPTHVEALVLTGSANIYGSGNNSGNMLVGNEGKNRLNGGRGNDEIFGNHGNDVLNGGEGHDKLYGGTGNDVLNGQTGNDELYGGLGSDTYLFQANSGKDFLSDREGNNTVRFAAGVSPESIRIESLLDSDGNTGWVIHFDEQNALIIANQYLYGETLVNFGRGDGKDSLYLDLKSESETLHFTGDLTLSDLTLTTTTQGVWTTWLVGIKGSNDSVSIAQYEEGVLNFNDQPGTGVDRFTFENGQSYSAAEFSAALSQLEQNNAAVI</sequence>
<name>A0A7X2GZ59_9NEIS</name>
<dbReference type="PANTHER" id="PTHR38340:SF1">
    <property type="entry name" value="S-LAYER PROTEIN"/>
    <property type="match status" value="1"/>
</dbReference>
<gene>
    <name evidence="3" type="ORF">GJU80_09355</name>
</gene>
<evidence type="ECO:0008006" key="5">
    <source>
        <dbReference type="Google" id="ProtNLM"/>
    </source>
</evidence>
<organism evidence="3 4">
    <name type="scientific">Neisseria brasiliensis</name>
    <dbReference type="NCBI Taxonomy" id="2666100"/>
    <lineage>
        <taxon>Bacteria</taxon>
        <taxon>Pseudomonadati</taxon>
        <taxon>Pseudomonadota</taxon>
        <taxon>Betaproteobacteria</taxon>
        <taxon>Neisseriales</taxon>
        <taxon>Neisseriaceae</taxon>
        <taxon>Neisseria</taxon>
    </lineage>
</organism>
<reference evidence="3" key="1">
    <citation type="journal article" name="Emerg. Infect. Dis.">
        <title>Two cases of a newly characterized neisseria species.</title>
        <authorList>
            <person name="Mustapha M."/>
            <person name="Lemos A.P.S."/>
            <person name="Harrison L.H."/>
            <person name="Vantyne D."/>
            <person name="Sacchi C.T."/>
        </authorList>
    </citation>
    <scope>NUCLEOTIDE SEQUENCE</scope>
    <source>
        <strain evidence="3">N.95.16</strain>
    </source>
</reference>
<dbReference type="EMBL" id="WJXO01000001">
    <property type="protein sequence ID" value="MRN38678.1"/>
    <property type="molecule type" value="Genomic_DNA"/>
</dbReference>
<dbReference type="GO" id="GO:0005509">
    <property type="term" value="F:calcium ion binding"/>
    <property type="evidence" value="ECO:0007669"/>
    <property type="project" value="InterPro"/>
</dbReference>
<dbReference type="InterPro" id="IPR011049">
    <property type="entry name" value="Serralysin-like_metalloprot_C"/>
</dbReference>
<dbReference type="RefSeq" id="WP_095503257.1">
    <property type="nucleotide sequence ID" value="NZ_WJXO01000001.1"/>
</dbReference>
<comment type="subcellular location">
    <subcellularLocation>
        <location evidence="1">Secreted</location>
    </subcellularLocation>
</comment>
<evidence type="ECO:0000256" key="1">
    <source>
        <dbReference type="ARBA" id="ARBA00004613"/>
    </source>
</evidence>
<dbReference type="Proteomes" id="UP000486297">
    <property type="component" value="Unassembled WGS sequence"/>
</dbReference>